<accession>A0A4Y7TM34</accession>
<comment type="caution">
    <text evidence="3">The sequence shown here is derived from an EMBL/GenBank/DDBJ whole genome shotgun (WGS) entry which is preliminary data.</text>
</comment>
<keyword evidence="4" id="KW-1185">Reference proteome</keyword>
<dbReference type="EMBL" id="QPFP01000008">
    <property type="protein sequence ID" value="TEB34968.1"/>
    <property type="molecule type" value="Genomic_DNA"/>
</dbReference>
<dbReference type="OrthoDB" id="3101318at2759"/>
<dbReference type="Proteomes" id="UP000298030">
    <property type="component" value="Unassembled WGS sequence"/>
</dbReference>
<reference evidence="3 4" key="1">
    <citation type="journal article" date="2019" name="Nat. Ecol. Evol.">
        <title>Megaphylogeny resolves global patterns of mushroom evolution.</title>
        <authorList>
            <person name="Varga T."/>
            <person name="Krizsan K."/>
            <person name="Foldi C."/>
            <person name="Dima B."/>
            <person name="Sanchez-Garcia M."/>
            <person name="Sanchez-Ramirez S."/>
            <person name="Szollosi G.J."/>
            <person name="Szarkandi J.G."/>
            <person name="Papp V."/>
            <person name="Albert L."/>
            <person name="Andreopoulos W."/>
            <person name="Angelini C."/>
            <person name="Antonin V."/>
            <person name="Barry K.W."/>
            <person name="Bougher N.L."/>
            <person name="Buchanan P."/>
            <person name="Buyck B."/>
            <person name="Bense V."/>
            <person name="Catcheside P."/>
            <person name="Chovatia M."/>
            <person name="Cooper J."/>
            <person name="Damon W."/>
            <person name="Desjardin D."/>
            <person name="Finy P."/>
            <person name="Geml J."/>
            <person name="Haridas S."/>
            <person name="Hughes K."/>
            <person name="Justo A."/>
            <person name="Karasinski D."/>
            <person name="Kautmanova I."/>
            <person name="Kiss B."/>
            <person name="Kocsube S."/>
            <person name="Kotiranta H."/>
            <person name="LaButti K.M."/>
            <person name="Lechner B.E."/>
            <person name="Liimatainen K."/>
            <person name="Lipzen A."/>
            <person name="Lukacs Z."/>
            <person name="Mihaltcheva S."/>
            <person name="Morgado L.N."/>
            <person name="Niskanen T."/>
            <person name="Noordeloos M.E."/>
            <person name="Ohm R.A."/>
            <person name="Ortiz-Santana B."/>
            <person name="Ovrebo C."/>
            <person name="Racz N."/>
            <person name="Riley R."/>
            <person name="Savchenko A."/>
            <person name="Shiryaev A."/>
            <person name="Soop K."/>
            <person name="Spirin V."/>
            <person name="Szebenyi C."/>
            <person name="Tomsovsky M."/>
            <person name="Tulloss R.E."/>
            <person name="Uehling J."/>
            <person name="Grigoriev I.V."/>
            <person name="Vagvolgyi C."/>
            <person name="Papp T."/>
            <person name="Martin F.M."/>
            <person name="Miettinen O."/>
            <person name="Hibbett D.S."/>
            <person name="Nagy L.G."/>
        </authorList>
    </citation>
    <scope>NUCLEOTIDE SEQUENCE [LARGE SCALE GENOMIC DNA]</scope>
    <source>
        <strain evidence="3 4">FP101781</strain>
    </source>
</reference>
<evidence type="ECO:0000313" key="3">
    <source>
        <dbReference type="EMBL" id="TEB34968.1"/>
    </source>
</evidence>
<feature type="region of interest" description="Disordered" evidence="1">
    <location>
        <begin position="48"/>
        <end position="77"/>
    </location>
</feature>
<evidence type="ECO:0000256" key="1">
    <source>
        <dbReference type="SAM" id="MobiDB-lite"/>
    </source>
</evidence>
<feature type="domain" description="DUF7053" evidence="2">
    <location>
        <begin position="18"/>
        <end position="175"/>
    </location>
</feature>
<organism evidence="3 4">
    <name type="scientific">Coprinellus micaceus</name>
    <name type="common">Glistening ink-cap mushroom</name>
    <name type="synonym">Coprinus micaceus</name>
    <dbReference type="NCBI Taxonomy" id="71717"/>
    <lineage>
        <taxon>Eukaryota</taxon>
        <taxon>Fungi</taxon>
        <taxon>Dikarya</taxon>
        <taxon>Basidiomycota</taxon>
        <taxon>Agaricomycotina</taxon>
        <taxon>Agaricomycetes</taxon>
        <taxon>Agaricomycetidae</taxon>
        <taxon>Agaricales</taxon>
        <taxon>Agaricineae</taxon>
        <taxon>Psathyrellaceae</taxon>
        <taxon>Coprinellus</taxon>
    </lineage>
</organism>
<evidence type="ECO:0000259" key="2">
    <source>
        <dbReference type="Pfam" id="PF23155"/>
    </source>
</evidence>
<dbReference type="Pfam" id="PF23155">
    <property type="entry name" value="DUF7053"/>
    <property type="match status" value="1"/>
</dbReference>
<name>A0A4Y7TM34_COPMI</name>
<dbReference type="AlphaFoldDB" id="A0A4Y7TM34"/>
<dbReference type="InterPro" id="IPR055481">
    <property type="entry name" value="DUF7053"/>
</dbReference>
<sequence>MGFTSTREFTYQREISAPHESVLAILQDPYRLCSHSPHFAGMVPDDVSPCVADTQPPSDSPVEENGRPVPCPPSKEGRLSTNQWYKIYDRIPVLGPLKTTITIRAKIVPVEGGVETEVEAGFGTRVKTKYTVEGGAGENTGCVLKETTVLEALSIMMPYVWKTMENGHLHSFDGIRKEVEVSS</sequence>
<protein>
    <recommendedName>
        <fullName evidence="2">DUF7053 domain-containing protein</fullName>
    </recommendedName>
</protein>
<evidence type="ECO:0000313" key="4">
    <source>
        <dbReference type="Proteomes" id="UP000298030"/>
    </source>
</evidence>
<gene>
    <name evidence="3" type="ORF">FA13DRAFT_1788577</name>
</gene>
<proteinExistence type="predicted"/>